<keyword evidence="4" id="KW-1185">Reference proteome</keyword>
<dbReference type="InterPro" id="IPR005158">
    <property type="entry name" value="BTAD"/>
</dbReference>
<dbReference type="InterPro" id="IPR000073">
    <property type="entry name" value="AB_hydrolase_1"/>
</dbReference>
<dbReference type="EMBL" id="JANJOU010000032">
    <property type="protein sequence ID" value="MCR0985307.1"/>
    <property type="molecule type" value="Genomic_DNA"/>
</dbReference>
<dbReference type="InterPro" id="IPR029058">
    <property type="entry name" value="AB_hydrolase_fold"/>
</dbReference>
<dbReference type="PANTHER" id="PTHR43433">
    <property type="entry name" value="HYDROLASE, ALPHA/BETA FOLD FAMILY PROTEIN"/>
    <property type="match status" value="1"/>
</dbReference>
<name>A0ABT1XDU5_9PROT</name>
<dbReference type="PANTHER" id="PTHR43433:SF8">
    <property type="entry name" value="BIFUNCTIONAL LIPASE_ADENYLATE CYCLASE LIPJ"/>
    <property type="match status" value="1"/>
</dbReference>
<protein>
    <submittedName>
        <fullName evidence="3">Alpha/beta fold hydrolase</fullName>
    </submittedName>
</protein>
<evidence type="ECO:0000256" key="1">
    <source>
        <dbReference type="SAM" id="MobiDB-lite"/>
    </source>
</evidence>
<dbReference type="GO" id="GO:0016787">
    <property type="term" value="F:hydrolase activity"/>
    <property type="evidence" value="ECO:0007669"/>
    <property type="project" value="UniProtKB-KW"/>
</dbReference>
<gene>
    <name evidence="3" type="ORF">NRP21_24975</name>
</gene>
<dbReference type="InterPro" id="IPR016032">
    <property type="entry name" value="Sig_transdc_resp-reg_C-effctor"/>
</dbReference>
<evidence type="ECO:0000259" key="2">
    <source>
        <dbReference type="SMART" id="SM01043"/>
    </source>
</evidence>
<dbReference type="Gene3D" id="3.40.50.1820">
    <property type="entry name" value="alpha/beta hydrolase"/>
    <property type="match status" value="1"/>
</dbReference>
<dbReference type="SUPFAM" id="SSF53474">
    <property type="entry name" value="alpha/beta-Hydrolases"/>
    <property type="match status" value="1"/>
</dbReference>
<dbReference type="InterPro" id="IPR011990">
    <property type="entry name" value="TPR-like_helical_dom_sf"/>
</dbReference>
<dbReference type="PRINTS" id="PR00111">
    <property type="entry name" value="ABHYDROLASE"/>
</dbReference>
<dbReference type="Gene3D" id="1.25.40.10">
    <property type="entry name" value="Tetratricopeptide repeat domain"/>
    <property type="match status" value="1"/>
</dbReference>
<dbReference type="Proteomes" id="UP001524642">
    <property type="component" value="Unassembled WGS sequence"/>
</dbReference>
<feature type="domain" description="Bacterial transcriptional activator" evidence="2">
    <location>
        <begin position="89"/>
        <end position="236"/>
    </location>
</feature>
<evidence type="ECO:0000313" key="4">
    <source>
        <dbReference type="Proteomes" id="UP001524642"/>
    </source>
</evidence>
<feature type="region of interest" description="Disordered" evidence="1">
    <location>
        <begin position="231"/>
        <end position="261"/>
    </location>
</feature>
<evidence type="ECO:0000313" key="3">
    <source>
        <dbReference type="EMBL" id="MCR0985307.1"/>
    </source>
</evidence>
<dbReference type="Gene3D" id="1.10.10.10">
    <property type="entry name" value="Winged helix-like DNA-binding domain superfamily/Winged helix DNA-binding domain"/>
    <property type="match status" value="1"/>
</dbReference>
<reference evidence="3 4" key="1">
    <citation type="submission" date="2022-06" db="EMBL/GenBank/DDBJ databases">
        <title>Roseomonas CN29.</title>
        <authorList>
            <person name="Cheng Y."/>
            <person name="He X."/>
        </authorList>
    </citation>
    <scope>NUCLEOTIDE SEQUENCE [LARGE SCALE GENOMIC DNA]</scope>
    <source>
        <strain evidence="3 4">CN29</strain>
    </source>
</reference>
<accession>A0ABT1XDU5</accession>
<dbReference type="SMART" id="SM01043">
    <property type="entry name" value="BTAD"/>
    <property type="match status" value="1"/>
</dbReference>
<dbReference type="InterPro" id="IPR050471">
    <property type="entry name" value="AB_hydrolase"/>
</dbReference>
<dbReference type="SUPFAM" id="SSF48452">
    <property type="entry name" value="TPR-like"/>
    <property type="match status" value="1"/>
</dbReference>
<dbReference type="SUPFAM" id="SSF46894">
    <property type="entry name" value="C-terminal effector domain of the bipartite response regulators"/>
    <property type="match status" value="1"/>
</dbReference>
<sequence>MLRIQLLGDLAIARDEEPLQLPPSRKTRALLAYLVLNVRPHRRERLCELFWDIPDDPRGALRWSLSKLRPLVDDAGRARLLADRQVVSLDTSDVRIDLRDVRDALNPENDPVPVEDLKQAAESFGGEFLAGLDLPDCQGFQAWCVAMREDVRALQRACLASLIQRLSAEPEPALHYSRRLLELDRHDQGSWIVLVRLLLSAGRRSEAEERLDAGIRLLDAAGLPAGMLRNCRRDLRTPSPPQAQAGRGKGGEPAPHKPDPADRRQEIRFCAAADGTRIAYAEAGNGPPLLRPANWMTHLEYDWHSPVWRHWIRELSRDHRLVRYDERGNGLSDWEVGDLSFEACMSDLSAVVAAAGLERFPMLGISQGCAFAVAYAVQNPERVSHLILYGGYARGWAMRGTPAEAERRTALGTLIRHGWGEDNPAFRQAFTTLFVPDASPEQMQWFNELQRITVSPDNAERLHHLFGQVDVQALLPKVRVPTLVLHARGDGVVPFAEGRLIATTIPKARFVPLDSRNHILLEDEPAWEHFVGEVRAFLAGDAVSPLSRQFGEDRSV</sequence>
<dbReference type="RefSeq" id="WP_257718960.1">
    <property type="nucleotide sequence ID" value="NZ_JANJOU010000032.1"/>
</dbReference>
<proteinExistence type="predicted"/>
<dbReference type="Pfam" id="PF00561">
    <property type="entry name" value="Abhydrolase_1"/>
    <property type="match status" value="1"/>
</dbReference>
<keyword evidence="3" id="KW-0378">Hydrolase</keyword>
<organism evidence="3 4">
    <name type="scientific">Roseomonas populi</name>
    <dbReference type="NCBI Taxonomy" id="3121582"/>
    <lineage>
        <taxon>Bacteria</taxon>
        <taxon>Pseudomonadati</taxon>
        <taxon>Pseudomonadota</taxon>
        <taxon>Alphaproteobacteria</taxon>
        <taxon>Acetobacterales</taxon>
        <taxon>Roseomonadaceae</taxon>
        <taxon>Roseomonas</taxon>
    </lineage>
</organism>
<comment type="caution">
    <text evidence="3">The sequence shown here is derived from an EMBL/GenBank/DDBJ whole genome shotgun (WGS) entry which is preliminary data.</text>
</comment>
<dbReference type="InterPro" id="IPR036388">
    <property type="entry name" value="WH-like_DNA-bd_sf"/>
</dbReference>